<evidence type="ECO:0000259" key="4">
    <source>
        <dbReference type="PROSITE" id="PS01124"/>
    </source>
</evidence>
<keyword evidence="2 5" id="KW-0238">DNA-binding</keyword>
<dbReference type="PRINTS" id="PR00032">
    <property type="entry name" value="HTHARAC"/>
</dbReference>
<dbReference type="InterPro" id="IPR018060">
    <property type="entry name" value="HTH_AraC"/>
</dbReference>
<dbReference type="GO" id="GO:0003700">
    <property type="term" value="F:DNA-binding transcription factor activity"/>
    <property type="evidence" value="ECO:0007669"/>
    <property type="project" value="InterPro"/>
</dbReference>
<protein>
    <submittedName>
        <fullName evidence="5">DNA-binding transcriptional activator FeaR</fullName>
    </submittedName>
</protein>
<keyword evidence="3" id="KW-0804">Transcription</keyword>
<evidence type="ECO:0000256" key="2">
    <source>
        <dbReference type="ARBA" id="ARBA00023125"/>
    </source>
</evidence>
<dbReference type="RefSeq" id="WP_014229138.1">
    <property type="nucleotide sequence ID" value="NC_016612.1"/>
</dbReference>
<dbReference type="InterPro" id="IPR035418">
    <property type="entry name" value="AraC-bd_2"/>
</dbReference>
<dbReference type="SUPFAM" id="SSF46689">
    <property type="entry name" value="Homeodomain-like"/>
    <property type="match status" value="1"/>
</dbReference>
<dbReference type="PROSITE" id="PS01124">
    <property type="entry name" value="HTH_ARAC_FAMILY_2"/>
    <property type="match status" value="1"/>
</dbReference>
<dbReference type="Pfam" id="PF14525">
    <property type="entry name" value="AraC_binding_2"/>
    <property type="match status" value="1"/>
</dbReference>
<dbReference type="Gene3D" id="1.10.10.60">
    <property type="entry name" value="Homeodomain-like"/>
    <property type="match status" value="1"/>
</dbReference>
<dbReference type="EMBL" id="CP003218">
    <property type="protein sequence ID" value="AEX05560.1"/>
    <property type="molecule type" value="Genomic_DNA"/>
</dbReference>
<evidence type="ECO:0000256" key="1">
    <source>
        <dbReference type="ARBA" id="ARBA00023015"/>
    </source>
</evidence>
<dbReference type="PANTHER" id="PTHR46796">
    <property type="entry name" value="HTH-TYPE TRANSCRIPTIONAL ACTIVATOR RHAS-RELATED"/>
    <property type="match status" value="1"/>
</dbReference>
<gene>
    <name evidence="5" type="ordered locus">KOX_19190</name>
</gene>
<organism evidence="5 6">
    <name type="scientific">Klebsiella michiganensis (strain ATCC 8724 / DSM 4798 / JCM 20051 / NBRC 3318 / NRRL B-199 / KCTC 1686 / BUCSAV 143 / CCM 1901)</name>
    <dbReference type="NCBI Taxonomy" id="1006551"/>
    <lineage>
        <taxon>Bacteria</taxon>
        <taxon>Pseudomonadati</taxon>
        <taxon>Pseudomonadota</taxon>
        <taxon>Gammaproteobacteria</taxon>
        <taxon>Enterobacterales</taxon>
        <taxon>Enterobacteriaceae</taxon>
        <taxon>Klebsiella/Raoultella group</taxon>
        <taxon>Klebsiella</taxon>
    </lineage>
</organism>
<dbReference type="Proteomes" id="UP000007843">
    <property type="component" value="Chromosome"/>
</dbReference>
<dbReference type="HOGENOM" id="CLU_049704_3_1_6"/>
<proteinExistence type="predicted"/>
<dbReference type="Pfam" id="PF12833">
    <property type="entry name" value="HTH_18"/>
    <property type="match status" value="1"/>
</dbReference>
<sequence>MSTANRGQNYQHWLAKINQVCGQFAARPLADNFHGEIDASYAGDLKVSTVTACGINLYRTRQEIQRDNDAWFYTVFQLAGQATIEQDGRQAMLESGDITLIDASRPCSIIWQQTSRQASLLLPRSLLEQQLRSSEISIATRLAKSLPMVQLSQRLLHESMNSPELSASESKAALEAIVCLLRPMLHHQEAQPSRRDKQFQKIMALIDESIQAEHLRPEWLASETGMSVRSLYRLFAEKGLVVAQYIKNRRLDLCARALQSAHDDEKLAGIGYSWGFSDHSHFSTAFKQRFGVSPGEYRKRCR</sequence>
<dbReference type="InterPro" id="IPR050204">
    <property type="entry name" value="AraC_XylS_family_regulators"/>
</dbReference>
<evidence type="ECO:0000256" key="3">
    <source>
        <dbReference type="ARBA" id="ARBA00023163"/>
    </source>
</evidence>
<dbReference type="PANTHER" id="PTHR46796:SF10">
    <property type="entry name" value="TRANSCRIPTIONAL ACTIVATOR FEAR"/>
    <property type="match status" value="1"/>
</dbReference>
<feature type="domain" description="HTH araC/xylS-type" evidence="4">
    <location>
        <begin position="200"/>
        <end position="300"/>
    </location>
</feature>
<dbReference type="KEGG" id="kox:KOX_19190"/>
<evidence type="ECO:0000313" key="6">
    <source>
        <dbReference type="Proteomes" id="UP000007843"/>
    </source>
</evidence>
<dbReference type="SMART" id="SM00342">
    <property type="entry name" value="HTH_ARAC"/>
    <property type="match status" value="1"/>
</dbReference>
<keyword evidence="1" id="KW-0805">Transcription regulation</keyword>
<dbReference type="InterPro" id="IPR020449">
    <property type="entry name" value="Tscrpt_reg_AraC-type_HTH"/>
</dbReference>
<evidence type="ECO:0000313" key="5">
    <source>
        <dbReference type="EMBL" id="AEX05560.1"/>
    </source>
</evidence>
<name>A0A0H3HGB4_KLEM8</name>
<dbReference type="AlphaFoldDB" id="A0A0H3HGB4"/>
<dbReference type="GO" id="GO:0043565">
    <property type="term" value="F:sequence-specific DNA binding"/>
    <property type="evidence" value="ECO:0007669"/>
    <property type="project" value="InterPro"/>
</dbReference>
<dbReference type="InterPro" id="IPR009057">
    <property type="entry name" value="Homeodomain-like_sf"/>
</dbReference>
<dbReference type="NCBIfam" id="NF007243">
    <property type="entry name" value="PRK09685.1"/>
    <property type="match status" value="1"/>
</dbReference>
<reference evidence="5 6" key="1">
    <citation type="journal article" date="2012" name="J. Bacteriol.">
        <title>Complete genome sequence of Klebsiella oxytoca KCTC 1686, used in production of 2,3-butanediol.</title>
        <authorList>
            <person name="Shin S.H."/>
            <person name="Kim S."/>
            <person name="Kim J.Y."/>
            <person name="Lee S."/>
            <person name="Um Y."/>
            <person name="Oh M.K."/>
            <person name="Kim Y.R."/>
            <person name="Lee J."/>
            <person name="Yang K.S."/>
        </authorList>
    </citation>
    <scope>NUCLEOTIDE SEQUENCE [LARGE SCALE GENOMIC DNA]</scope>
    <source>
        <strain evidence="6">ATCC 8724 / DSM 4798 / JCM 20051 / NBRC 3318 / NRRL B-199 / KCTC 1686</strain>
    </source>
</reference>
<accession>A0A0H3HGB4</accession>